<feature type="compositionally biased region" description="Low complexity" evidence="1">
    <location>
        <begin position="244"/>
        <end position="257"/>
    </location>
</feature>
<dbReference type="Ensembl" id="ENSOANT00000076658.1">
    <property type="protein sequence ID" value="ENSOANP00000051354.1"/>
    <property type="gene ID" value="ENSOANG00000039157.1"/>
</dbReference>
<dbReference type="InterPro" id="IPR052621">
    <property type="entry name" value="Cell_Prolif/Cornif_Regul"/>
</dbReference>
<dbReference type="OMA" id="WINTMSS"/>
<dbReference type="Bgee" id="ENSOANG00000039157">
    <property type="expression patterns" value="Expressed in adult mammalian kidney and 3 other cell types or tissues"/>
</dbReference>
<feature type="compositionally biased region" description="Basic and acidic residues" evidence="1">
    <location>
        <begin position="316"/>
        <end position="335"/>
    </location>
</feature>
<feature type="compositionally biased region" description="Basic and acidic residues" evidence="1">
    <location>
        <begin position="33"/>
        <end position="50"/>
    </location>
</feature>
<dbReference type="PANTHER" id="PTHR15468">
    <property type="entry name" value="ZNF185"/>
    <property type="match status" value="1"/>
</dbReference>
<protein>
    <recommendedName>
        <fullName evidence="4">Zinc finger protein 185 with LIM domain</fullName>
    </recommendedName>
</protein>
<evidence type="ECO:0000313" key="3">
    <source>
        <dbReference type="Proteomes" id="UP000002279"/>
    </source>
</evidence>
<evidence type="ECO:0000256" key="1">
    <source>
        <dbReference type="SAM" id="MobiDB-lite"/>
    </source>
</evidence>
<organism evidence="2 3">
    <name type="scientific">Ornithorhynchus anatinus</name>
    <name type="common">Duckbill platypus</name>
    <dbReference type="NCBI Taxonomy" id="9258"/>
    <lineage>
        <taxon>Eukaryota</taxon>
        <taxon>Metazoa</taxon>
        <taxon>Chordata</taxon>
        <taxon>Craniata</taxon>
        <taxon>Vertebrata</taxon>
        <taxon>Euteleostomi</taxon>
        <taxon>Mammalia</taxon>
        <taxon>Monotremata</taxon>
        <taxon>Ornithorhynchidae</taxon>
        <taxon>Ornithorhynchus</taxon>
    </lineage>
</organism>
<dbReference type="AlphaFoldDB" id="A0A6I8PHE0"/>
<feature type="compositionally biased region" description="Polar residues" evidence="1">
    <location>
        <begin position="74"/>
        <end position="90"/>
    </location>
</feature>
<feature type="region of interest" description="Disordered" evidence="1">
    <location>
        <begin position="168"/>
        <end position="602"/>
    </location>
</feature>
<dbReference type="GeneTree" id="ENSGT00530000063872"/>
<dbReference type="Proteomes" id="UP000002279">
    <property type="component" value="Chromosome 6"/>
</dbReference>
<name>A0A6I8PHE0_ORNAN</name>
<feature type="compositionally biased region" description="Polar residues" evidence="1">
    <location>
        <begin position="429"/>
        <end position="444"/>
    </location>
</feature>
<accession>A0A6I8PHE0</accession>
<feature type="compositionally biased region" description="Low complexity" evidence="1">
    <location>
        <begin position="271"/>
        <end position="286"/>
    </location>
</feature>
<feature type="compositionally biased region" description="Low complexity" evidence="1">
    <location>
        <begin position="54"/>
        <end position="73"/>
    </location>
</feature>
<feature type="compositionally biased region" description="Polar residues" evidence="1">
    <location>
        <begin position="527"/>
        <end position="546"/>
    </location>
</feature>
<dbReference type="PANTHER" id="PTHR15468:SF2">
    <property type="entry name" value="ZINC FINGER PROTEIN 185"/>
    <property type="match status" value="1"/>
</dbReference>
<dbReference type="InParanoid" id="A0A6I8PHE0"/>
<keyword evidence="3" id="KW-1185">Reference proteome</keyword>
<feature type="compositionally biased region" description="Basic and acidic residues" evidence="1">
    <location>
        <begin position="479"/>
        <end position="502"/>
    </location>
</feature>
<feature type="compositionally biased region" description="Basic and acidic residues" evidence="1">
    <location>
        <begin position="445"/>
        <end position="461"/>
    </location>
</feature>
<feature type="compositionally biased region" description="Basic and acidic residues" evidence="1">
    <location>
        <begin position="376"/>
        <end position="405"/>
    </location>
</feature>
<proteinExistence type="predicted"/>
<reference evidence="2" key="3">
    <citation type="submission" date="2025-09" db="UniProtKB">
        <authorList>
            <consortium name="Ensembl"/>
        </authorList>
    </citation>
    <scope>IDENTIFICATION</scope>
    <source>
        <strain evidence="2">Glennie</strain>
    </source>
</reference>
<evidence type="ECO:0008006" key="4">
    <source>
        <dbReference type="Google" id="ProtNLM"/>
    </source>
</evidence>
<gene>
    <name evidence="2" type="primary">ZNF185</name>
</gene>
<sequence length="602" mass="66856">MMSLGSSSKGRSLPPGEEERKNILRQMKVRTTLKGDKSWINKQEETESRTMELPSNGRHSSSSSPPVTPRSNRGMFTQSEATSSNTQSAPDSDCSKRPPNAKAPTGYIIRGVFTKTIDNTTQPQQYLPNANGVQKRAAVQAKVASLPRQSNSGYKMTTEDYKKLAPYNVRRSSVDTDEEESPFSSEEQKRRSEAASSVVRKAATRERSYVLSAAKKSTGSPTQDVPPPFIAKRVEIVEEEGPSERSQSSPASARPSSGLTRVHGARNQTGSTSETETTSKSPVPTSRGLDRREEVENRTPEPQPRTESNPRAIPTPEKREEAVRKAPEPQPRTETKPSAPQTAEKSEKEEEAELISWSDVIVPRVNPSPSTSSVGRIDKSPEPQLRNEEKPKASSPDGSEKREETPIPARRTTPPDQKVEIPRIVISPEISQQSRSNSQTQESTEITRENQDEVSRPKEEAGFAPKRPAQGSEENTVPRTRDSRGEMPSEVDSKEAYPDVDRSSTWSTDSNHGSTGSQNEDPEDAESNPQRRSIPNYNEKNVTSNREITRNRETGSESSRIMEDELHGTRSGSHYRESCVTETRREHSAVGEHREPYWNLAK</sequence>
<evidence type="ECO:0000313" key="2">
    <source>
        <dbReference type="Ensembl" id="ENSOANP00000051354.1"/>
    </source>
</evidence>
<feature type="region of interest" description="Disordered" evidence="1">
    <location>
        <begin position="1"/>
        <end position="107"/>
    </location>
</feature>
<reference evidence="2" key="2">
    <citation type="submission" date="2025-08" db="UniProtKB">
        <authorList>
            <consortium name="Ensembl"/>
        </authorList>
    </citation>
    <scope>IDENTIFICATION</scope>
    <source>
        <strain evidence="2">Glennie</strain>
    </source>
</reference>
<feature type="compositionally biased region" description="Basic and acidic residues" evidence="1">
    <location>
        <begin position="547"/>
        <end position="596"/>
    </location>
</feature>
<feature type="compositionally biased region" description="Basic and acidic residues" evidence="1">
    <location>
        <begin position="288"/>
        <end position="299"/>
    </location>
</feature>
<feature type="compositionally biased region" description="Polar residues" evidence="1">
    <location>
        <begin position="1"/>
        <end position="10"/>
    </location>
</feature>
<reference evidence="2 3" key="1">
    <citation type="journal article" date="2008" name="Nature">
        <title>Genome analysis of the platypus reveals unique signatures of evolution.</title>
        <authorList>
            <person name="Warren W.C."/>
            <person name="Hillier L.W."/>
            <person name="Marshall Graves J.A."/>
            <person name="Birney E."/>
            <person name="Ponting C.P."/>
            <person name="Grutzner F."/>
            <person name="Belov K."/>
            <person name="Miller W."/>
            <person name="Clarke L."/>
            <person name="Chinwalla A.T."/>
            <person name="Yang S.P."/>
            <person name="Heger A."/>
            <person name="Locke D.P."/>
            <person name="Miethke P."/>
            <person name="Waters P.D."/>
            <person name="Veyrunes F."/>
            <person name="Fulton L."/>
            <person name="Fulton B."/>
            <person name="Graves T."/>
            <person name="Wallis J."/>
            <person name="Puente X.S."/>
            <person name="Lopez-Otin C."/>
            <person name="Ordonez G.R."/>
            <person name="Eichler E.E."/>
            <person name="Chen L."/>
            <person name="Cheng Z."/>
            <person name="Deakin J.E."/>
            <person name="Alsop A."/>
            <person name="Thompson K."/>
            <person name="Kirby P."/>
            <person name="Papenfuss A.T."/>
            <person name="Wakefield M.J."/>
            <person name="Olender T."/>
            <person name="Lancet D."/>
            <person name="Huttley G.A."/>
            <person name="Smit A.F."/>
            <person name="Pask A."/>
            <person name="Temple-Smith P."/>
            <person name="Batzer M.A."/>
            <person name="Walker J.A."/>
            <person name="Konkel M.K."/>
            <person name="Harris R.S."/>
            <person name="Whittington C.M."/>
            <person name="Wong E.S."/>
            <person name="Gemmell N.J."/>
            <person name="Buschiazzo E."/>
            <person name="Vargas Jentzsch I.M."/>
            <person name="Merkel A."/>
            <person name="Schmitz J."/>
            <person name="Zemann A."/>
            <person name="Churakov G."/>
            <person name="Kriegs J.O."/>
            <person name="Brosius J."/>
            <person name="Murchison E.P."/>
            <person name="Sachidanandam R."/>
            <person name="Smith C."/>
            <person name="Hannon G.J."/>
            <person name="Tsend-Ayush E."/>
            <person name="McMillan D."/>
            <person name="Attenborough R."/>
            <person name="Rens W."/>
            <person name="Ferguson-Smith M."/>
            <person name="Lefevre C.M."/>
            <person name="Sharp J.A."/>
            <person name="Nicholas K.R."/>
            <person name="Ray D.A."/>
            <person name="Kube M."/>
            <person name="Reinhardt R."/>
            <person name="Pringle T.H."/>
            <person name="Taylor J."/>
            <person name="Jones R.C."/>
            <person name="Nixon B."/>
            <person name="Dacheux J.L."/>
            <person name="Niwa H."/>
            <person name="Sekita Y."/>
            <person name="Huang X."/>
            <person name="Stark A."/>
            <person name="Kheradpour P."/>
            <person name="Kellis M."/>
            <person name="Flicek P."/>
            <person name="Chen Y."/>
            <person name="Webber C."/>
            <person name="Hardison R."/>
            <person name="Nelson J."/>
            <person name="Hallsworth-Pepin K."/>
            <person name="Delehaunty K."/>
            <person name="Markovic C."/>
            <person name="Minx P."/>
            <person name="Feng Y."/>
            <person name="Kremitzki C."/>
            <person name="Mitreva M."/>
            <person name="Glasscock J."/>
            <person name="Wylie T."/>
            <person name="Wohldmann P."/>
            <person name="Thiru P."/>
            <person name="Nhan M.N."/>
            <person name="Pohl C.S."/>
            <person name="Smith S.M."/>
            <person name="Hou S."/>
            <person name="Nefedov M."/>
            <person name="de Jong P.J."/>
            <person name="Renfree M.B."/>
            <person name="Mardis E.R."/>
            <person name="Wilson R.K."/>
        </authorList>
    </citation>
    <scope>NUCLEOTIDE SEQUENCE [LARGE SCALE GENOMIC DNA]</scope>
    <source>
        <strain evidence="2 3">Glennie</strain>
    </source>
</reference>
<feature type="compositionally biased region" description="Polar residues" evidence="1">
    <location>
        <begin position="503"/>
        <end position="519"/>
    </location>
</feature>